<protein>
    <submittedName>
        <fullName evidence="1">Uncharacterized protein</fullName>
    </submittedName>
</protein>
<dbReference type="AlphaFoldDB" id="A0A3N4HLQ8"/>
<dbReference type="Proteomes" id="UP000275078">
    <property type="component" value="Unassembled WGS sequence"/>
</dbReference>
<organism evidence="1 2">
    <name type="scientific">Ascobolus immersus RN42</name>
    <dbReference type="NCBI Taxonomy" id="1160509"/>
    <lineage>
        <taxon>Eukaryota</taxon>
        <taxon>Fungi</taxon>
        <taxon>Dikarya</taxon>
        <taxon>Ascomycota</taxon>
        <taxon>Pezizomycotina</taxon>
        <taxon>Pezizomycetes</taxon>
        <taxon>Pezizales</taxon>
        <taxon>Ascobolaceae</taxon>
        <taxon>Ascobolus</taxon>
    </lineage>
</organism>
<gene>
    <name evidence="1" type="ORF">BJ508DRAFT_312547</name>
</gene>
<evidence type="ECO:0000313" key="2">
    <source>
        <dbReference type="Proteomes" id="UP000275078"/>
    </source>
</evidence>
<accession>A0A3N4HLQ8</accession>
<proteinExistence type="predicted"/>
<sequence length="113" mass="12993">MHLGARIRNKDYTNRKWTTDELDTLYAQLLALYPLLSKIRRFDKPMQWEDMSDEDFLIDGKHTALYLIGGVVNGSDIVEEVGRMEVDIALLQLTMPVAVLLRGGWIFRSRIPG</sequence>
<reference evidence="1 2" key="1">
    <citation type="journal article" date="2018" name="Nat. Ecol. Evol.">
        <title>Pezizomycetes genomes reveal the molecular basis of ectomycorrhizal truffle lifestyle.</title>
        <authorList>
            <person name="Murat C."/>
            <person name="Payen T."/>
            <person name="Noel B."/>
            <person name="Kuo A."/>
            <person name="Morin E."/>
            <person name="Chen J."/>
            <person name="Kohler A."/>
            <person name="Krizsan K."/>
            <person name="Balestrini R."/>
            <person name="Da Silva C."/>
            <person name="Montanini B."/>
            <person name="Hainaut M."/>
            <person name="Levati E."/>
            <person name="Barry K.W."/>
            <person name="Belfiori B."/>
            <person name="Cichocki N."/>
            <person name="Clum A."/>
            <person name="Dockter R.B."/>
            <person name="Fauchery L."/>
            <person name="Guy J."/>
            <person name="Iotti M."/>
            <person name="Le Tacon F."/>
            <person name="Lindquist E.A."/>
            <person name="Lipzen A."/>
            <person name="Malagnac F."/>
            <person name="Mello A."/>
            <person name="Molinier V."/>
            <person name="Miyauchi S."/>
            <person name="Poulain J."/>
            <person name="Riccioni C."/>
            <person name="Rubini A."/>
            <person name="Sitrit Y."/>
            <person name="Splivallo R."/>
            <person name="Traeger S."/>
            <person name="Wang M."/>
            <person name="Zifcakova L."/>
            <person name="Wipf D."/>
            <person name="Zambonelli A."/>
            <person name="Paolocci F."/>
            <person name="Nowrousian M."/>
            <person name="Ottonello S."/>
            <person name="Baldrian P."/>
            <person name="Spatafora J.W."/>
            <person name="Henrissat B."/>
            <person name="Nagy L.G."/>
            <person name="Aury J.M."/>
            <person name="Wincker P."/>
            <person name="Grigoriev I.V."/>
            <person name="Bonfante P."/>
            <person name="Martin F.M."/>
        </authorList>
    </citation>
    <scope>NUCLEOTIDE SEQUENCE [LARGE SCALE GENOMIC DNA]</scope>
    <source>
        <strain evidence="1 2">RN42</strain>
    </source>
</reference>
<evidence type="ECO:0000313" key="1">
    <source>
        <dbReference type="EMBL" id="RPA74765.1"/>
    </source>
</evidence>
<dbReference type="EMBL" id="ML119780">
    <property type="protein sequence ID" value="RPA74765.1"/>
    <property type="molecule type" value="Genomic_DNA"/>
</dbReference>
<name>A0A3N4HLQ8_ASCIM</name>
<keyword evidence="2" id="KW-1185">Reference proteome</keyword>